<accession>A0A6I4MDG4</accession>
<protein>
    <submittedName>
        <fullName evidence="2">Uncharacterized protein</fullName>
    </submittedName>
</protein>
<dbReference type="AlphaFoldDB" id="A0A6I4MDG4"/>
<dbReference type="RefSeq" id="WP_151596263.1">
    <property type="nucleotide sequence ID" value="NZ_WBMS02000021.1"/>
</dbReference>
<gene>
    <name evidence="2" type="ORF">F8568_025775</name>
</gene>
<feature type="region of interest" description="Disordered" evidence="1">
    <location>
        <begin position="41"/>
        <end position="67"/>
    </location>
</feature>
<evidence type="ECO:0000313" key="3">
    <source>
        <dbReference type="Proteomes" id="UP000462055"/>
    </source>
</evidence>
<name>A0A6I4MDG4_9ACTN</name>
<comment type="caution">
    <text evidence="2">The sequence shown here is derived from an EMBL/GenBank/DDBJ whole genome shotgun (WGS) entry which is preliminary data.</text>
</comment>
<proteinExistence type="predicted"/>
<evidence type="ECO:0000313" key="2">
    <source>
        <dbReference type="EMBL" id="MWA03733.1"/>
    </source>
</evidence>
<evidence type="ECO:0000256" key="1">
    <source>
        <dbReference type="SAM" id="MobiDB-lite"/>
    </source>
</evidence>
<organism evidence="2 3">
    <name type="scientific">Actinomadura physcomitrii</name>
    <dbReference type="NCBI Taxonomy" id="2650748"/>
    <lineage>
        <taxon>Bacteria</taxon>
        <taxon>Bacillati</taxon>
        <taxon>Actinomycetota</taxon>
        <taxon>Actinomycetes</taxon>
        <taxon>Streptosporangiales</taxon>
        <taxon>Thermomonosporaceae</taxon>
        <taxon>Actinomadura</taxon>
    </lineage>
</organism>
<keyword evidence="3" id="KW-1185">Reference proteome</keyword>
<dbReference type="Proteomes" id="UP000462055">
    <property type="component" value="Unassembled WGS sequence"/>
</dbReference>
<sequence length="67" mass="7147">MPIRELLGDEMLDVLLERSKDGTGWLRPTGEGSMLVQLVKTPAGVGTNPAAPADQPGQHSHSPRSRS</sequence>
<dbReference type="EMBL" id="WBMS02000021">
    <property type="protein sequence ID" value="MWA03733.1"/>
    <property type="molecule type" value="Genomic_DNA"/>
</dbReference>
<reference evidence="2" key="1">
    <citation type="submission" date="2019-12" db="EMBL/GenBank/DDBJ databases">
        <title>Actinomadura physcomitrii sp. nov., a novel actinomycete isolated from moss [Physcomitrium sphaericum (Ludw) Fuernr].</title>
        <authorList>
            <person name="Zhuang X."/>
        </authorList>
    </citation>
    <scope>NUCLEOTIDE SEQUENCE [LARGE SCALE GENOMIC DNA]</scope>
    <source>
        <strain evidence="2">LD22</strain>
    </source>
</reference>